<evidence type="ECO:0000313" key="1">
    <source>
        <dbReference type="EMBL" id="MPN06901.1"/>
    </source>
</evidence>
<protein>
    <submittedName>
        <fullName evidence="1">Uncharacterized protein</fullName>
    </submittedName>
</protein>
<sequence>MPADQRRDIAERIESRGGLHQLEYMEILGMGSREYNLIEI</sequence>
<organism evidence="1">
    <name type="scientific">bioreactor metagenome</name>
    <dbReference type="NCBI Taxonomy" id="1076179"/>
    <lineage>
        <taxon>unclassified sequences</taxon>
        <taxon>metagenomes</taxon>
        <taxon>ecological metagenomes</taxon>
    </lineage>
</organism>
<comment type="caution">
    <text evidence="1">The sequence shown here is derived from an EMBL/GenBank/DDBJ whole genome shotgun (WGS) entry which is preliminary data.</text>
</comment>
<name>A0A645EY07_9ZZZZ</name>
<proteinExistence type="predicted"/>
<gene>
    <name evidence="1" type="ORF">SDC9_154158</name>
</gene>
<dbReference type="AlphaFoldDB" id="A0A645EY07"/>
<accession>A0A645EY07</accession>
<reference evidence="1" key="1">
    <citation type="submission" date="2019-08" db="EMBL/GenBank/DDBJ databases">
        <authorList>
            <person name="Kucharzyk K."/>
            <person name="Murdoch R.W."/>
            <person name="Higgins S."/>
            <person name="Loffler F."/>
        </authorList>
    </citation>
    <scope>NUCLEOTIDE SEQUENCE</scope>
</reference>
<dbReference type="EMBL" id="VSSQ01052848">
    <property type="protein sequence ID" value="MPN06901.1"/>
    <property type="molecule type" value="Genomic_DNA"/>
</dbReference>